<proteinExistence type="predicted"/>
<accession>A0A1I1NXT1</accession>
<dbReference type="GO" id="GO:0009236">
    <property type="term" value="P:cobalamin biosynthetic process"/>
    <property type="evidence" value="ECO:0007669"/>
    <property type="project" value="UniProtKB-UniPathway"/>
</dbReference>
<dbReference type="AlphaFoldDB" id="A0A1I1NXT1"/>
<dbReference type="SUPFAM" id="SSF52540">
    <property type="entry name" value="P-loop containing nucleoside triphosphate hydrolases"/>
    <property type="match status" value="1"/>
</dbReference>
<keyword evidence="1" id="KW-0418">Kinase</keyword>
<dbReference type="RefSeq" id="WP_090091849.1">
    <property type="nucleotide sequence ID" value="NZ_FOMG01000017.1"/>
</dbReference>
<dbReference type="UniPathway" id="UPA00148">
    <property type="reaction ID" value="UER00236"/>
</dbReference>
<keyword evidence="2" id="KW-1185">Reference proteome</keyword>
<dbReference type="Proteomes" id="UP000199263">
    <property type="component" value="Unassembled WGS sequence"/>
</dbReference>
<keyword evidence="1" id="KW-0808">Transferase</keyword>
<evidence type="ECO:0000313" key="1">
    <source>
        <dbReference type="EMBL" id="SFD02484.1"/>
    </source>
</evidence>
<name>A0A1I1NXT1_9CLOT</name>
<gene>
    <name evidence="1" type="ORF">SAMN05421842_11750</name>
</gene>
<dbReference type="EMBL" id="FOMG01000017">
    <property type="protein sequence ID" value="SFD02484.1"/>
    <property type="molecule type" value="Genomic_DNA"/>
</dbReference>
<dbReference type="OrthoDB" id="1766664at2"/>
<organism evidence="1 2">
    <name type="scientific">Clostridium uliginosum</name>
    <dbReference type="NCBI Taxonomy" id="119641"/>
    <lineage>
        <taxon>Bacteria</taxon>
        <taxon>Bacillati</taxon>
        <taxon>Bacillota</taxon>
        <taxon>Clostridia</taxon>
        <taxon>Eubacteriales</taxon>
        <taxon>Clostridiaceae</taxon>
        <taxon>Clostridium</taxon>
    </lineage>
</organism>
<protein>
    <submittedName>
        <fullName evidence="1">Cobinamide kinase / cobinamide phosphate guanyltransferase</fullName>
    </submittedName>
</protein>
<dbReference type="STRING" id="119641.SAMN05421842_11750"/>
<dbReference type="InterPro" id="IPR027417">
    <property type="entry name" value="P-loop_NTPase"/>
</dbReference>
<dbReference type="Gene3D" id="3.40.50.300">
    <property type="entry name" value="P-loop containing nucleotide triphosphate hydrolases"/>
    <property type="match status" value="1"/>
</dbReference>
<sequence length="126" mass="14523">MILVFGGAYNGKLNFVKEKYNLNEEDLFFCKDEKLKLSTKAIVGLHIFIKSCILKGINPLKFIEDNLNMLDGKIIVCDEIGSGIVPLKKEDRIWREETGQILQFLSKRSSKVSRIFFGMEEVLKYE</sequence>
<evidence type="ECO:0000313" key="2">
    <source>
        <dbReference type="Proteomes" id="UP000199263"/>
    </source>
</evidence>
<reference evidence="1 2" key="1">
    <citation type="submission" date="2016-10" db="EMBL/GenBank/DDBJ databases">
        <authorList>
            <person name="de Groot N.N."/>
        </authorList>
    </citation>
    <scope>NUCLEOTIDE SEQUENCE [LARGE SCALE GENOMIC DNA]</scope>
    <source>
        <strain evidence="1 2">DSM 12992</strain>
    </source>
</reference>
<dbReference type="GO" id="GO:0016301">
    <property type="term" value="F:kinase activity"/>
    <property type="evidence" value="ECO:0007669"/>
    <property type="project" value="UniProtKB-KW"/>
</dbReference>